<organism evidence="2 3">
    <name type="scientific">Adineta steineri</name>
    <dbReference type="NCBI Taxonomy" id="433720"/>
    <lineage>
        <taxon>Eukaryota</taxon>
        <taxon>Metazoa</taxon>
        <taxon>Spiralia</taxon>
        <taxon>Gnathifera</taxon>
        <taxon>Rotifera</taxon>
        <taxon>Eurotatoria</taxon>
        <taxon>Bdelloidea</taxon>
        <taxon>Adinetida</taxon>
        <taxon>Adinetidae</taxon>
        <taxon>Adineta</taxon>
    </lineage>
</organism>
<dbReference type="Gene3D" id="3.30.559.30">
    <property type="entry name" value="Nonribosomal peptide synthetase, condensation domain"/>
    <property type="match status" value="1"/>
</dbReference>
<dbReference type="GO" id="GO:0031177">
    <property type="term" value="F:phosphopantetheine binding"/>
    <property type="evidence" value="ECO:0007669"/>
    <property type="project" value="TreeGrafter"/>
</dbReference>
<feature type="domain" description="Condensation" evidence="1">
    <location>
        <begin position="30"/>
        <end position="343"/>
    </location>
</feature>
<dbReference type="PANTHER" id="PTHR45527">
    <property type="entry name" value="NONRIBOSOMAL PEPTIDE SYNTHETASE"/>
    <property type="match status" value="1"/>
</dbReference>
<proteinExistence type="predicted"/>
<dbReference type="EMBL" id="CAJOAY010009685">
    <property type="protein sequence ID" value="CAF4208804.1"/>
    <property type="molecule type" value="Genomic_DNA"/>
</dbReference>
<reference evidence="2" key="1">
    <citation type="submission" date="2021-02" db="EMBL/GenBank/DDBJ databases">
        <authorList>
            <person name="Nowell W R."/>
        </authorList>
    </citation>
    <scope>NUCLEOTIDE SEQUENCE</scope>
</reference>
<dbReference type="GO" id="GO:0044550">
    <property type="term" value="P:secondary metabolite biosynthetic process"/>
    <property type="evidence" value="ECO:0007669"/>
    <property type="project" value="TreeGrafter"/>
</dbReference>
<dbReference type="InterPro" id="IPR023213">
    <property type="entry name" value="CAT-like_dom_sf"/>
</dbReference>
<evidence type="ECO:0000259" key="1">
    <source>
        <dbReference type="Pfam" id="PF00668"/>
    </source>
</evidence>
<accession>A0A820BJK4</accession>
<sequence length="377" mass="43276">SKGHVINCHVLRQDQSNHSFIENNDDLLTKDDIILFTFHHACFDGASSSIFIRDLSLAYQSDDLLLADDNSLQYIDYSIHENIMDMTLSQQFWRLELKDYSPAHKLSLSVDRQRLSTDQRSGSASITQLTFDDEICTSFLNYASSHHLTLFQLGLSIFYVFLFKLTHGESDLCISSINANRYRSELVNVIGMFVSTLPYRVELDPQWSFDELVQYVQEKCLSILEHSHYPLQHILSDLNLTRSNVSFLEIMFDFITVSKDLSGLCLNGVNLEKISLNQSSEMAKFDFSLNFVYNSSSDDNRLLCSFVCSSDVSDETTLVTIGRRFQHVVMQLFLVCSNKYQTDILVSPIIRLSLVLPEEVYEMQQIVFCRQSGIMNE</sequence>
<comment type="caution">
    <text evidence="2">The sequence shown here is derived from an EMBL/GenBank/DDBJ whole genome shotgun (WGS) entry which is preliminary data.</text>
</comment>
<feature type="non-terminal residue" evidence="2">
    <location>
        <position position="377"/>
    </location>
</feature>
<dbReference type="GO" id="GO:0005737">
    <property type="term" value="C:cytoplasm"/>
    <property type="evidence" value="ECO:0007669"/>
    <property type="project" value="TreeGrafter"/>
</dbReference>
<gene>
    <name evidence="2" type="ORF">OKA104_LOCUS41397</name>
</gene>
<dbReference type="Gene3D" id="3.30.559.10">
    <property type="entry name" value="Chloramphenicol acetyltransferase-like domain"/>
    <property type="match status" value="1"/>
</dbReference>
<dbReference type="Pfam" id="PF00668">
    <property type="entry name" value="Condensation"/>
    <property type="match status" value="1"/>
</dbReference>
<feature type="non-terminal residue" evidence="2">
    <location>
        <position position="1"/>
    </location>
</feature>
<dbReference type="PANTHER" id="PTHR45527:SF1">
    <property type="entry name" value="FATTY ACID SYNTHASE"/>
    <property type="match status" value="1"/>
</dbReference>
<evidence type="ECO:0000313" key="2">
    <source>
        <dbReference type="EMBL" id="CAF4208804.1"/>
    </source>
</evidence>
<dbReference type="InterPro" id="IPR001242">
    <property type="entry name" value="Condensation_dom"/>
</dbReference>
<dbReference type="GO" id="GO:0003824">
    <property type="term" value="F:catalytic activity"/>
    <property type="evidence" value="ECO:0007669"/>
    <property type="project" value="InterPro"/>
</dbReference>
<protein>
    <recommendedName>
        <fullName evidence="1">Condensation domain-containing protein</fullName>
    </recommendedName>
</protein>
<dbReference type="Proteomes" id="UP000663881">
    <property type="component" value="Unassembled WGS sequence"/>
</dbReference>
<dbReference type="SUPFAM" id="SSF52777">
    <property type="entry name" value="CoA-dependent acyltransferases"/>
    <property type="match status" value="2"/>
</dbReference>
<name>A0A820BJK4_9BILA</name>
<dbReference type="GO" id="GO:0043041">
    <property type="term" value="P:amino acid activation for nonribosomal peptide biosynthetic process"/>
    <property type="evidence" value="ECO:0007669"/>
    <property type="project" value="TreeGrafter"/>
</dbReference>
<evidence type="ECO:0000313" key="3">
    <source>
        <dbReference type="Proteomes" id="UP000663881"/>
    </source>
</evidence>
<dbReference type="AlphaFoldDB" id="A0A820BJK4"/>